<sequence length="128" mass="13914">MKHSVELEIENSKIILEIDDRFSPSTADSFLKSLPFDVDLNVWGEEIYSSSSPVNISEENAKSPVASNDVAYWPTGKAICLFYGPTPIGKKGEITPASPVNVIGKIISPDKSVLDVADGKRGTFKIRS</sequence>
<dbReference type="Proteomes" id="UP000559653">
    <property type="component" value="Unassembled WGS sequence"/>
</dbReference>
<name>A0AC60VYN7_9ARCH</name>
<evidence type="ECO:0000313" key="2">
    <source>
        <dbReference type="Proteomes" id="UP000559653"/>
    </source>
</evidence>
<organism evidence="1 2">
    <name type="scientific">Candidatus Nitrosomaritimum aestuariumsis</name>
    <dbReference type="NCBI Taxonomy" id="3342354"/>
    <lineage>
        <taxon>Archaea</taxon>
        <taxon>Nitrososphaerota</taxon>
        <taxon>Nitrososphaeria</taxon>
        <taxon>Nitrosopumilales</taxon>
        <taxon>Nitrosopumilaceae</taxon>
        <taxon>Candidatus Nitrosomaritimum</taxon>
    </lineage>
</organism>
<reference evidence="1 2" key="1">
    <citation type="journal article" date="2020" name="Appl. Environ. Microbiol.">
        <title>Genomic Characteristics of a Novel Species of Ammonia-Oxidizing Archaea from the Jiulong River Estuary.</title>
        <authorList>
            <person name="Zou D."/>
            <person name="Wan R."/>
            <person name="Han L."/>
            <person name="Xu M.N."/>
            <person name="Liu Y."/>
            <person name="Liu H."/>
            <person name="Kao S.J."/>
            <person name="Li M."/>
        </authorList>
    </citation>
    <scope>NUCLEOTIDE SEQUENCE [LARGE SCALE GENOMIC DNA]</scope>
    <source>
        <strain evidence="1">W1bin1</strain>
    </source>
</reference>
<dbReference type="EMBL" id="JACEMZ010000021">
    <property type="protein sequence ID" value="MBA4452382.1"/>
    <property type="molecule type" value="Genomic_DNA"/>
</dbReference>
<gene>
    <name evidence="1" type="ORF">H2B03_04310</name>
</gene>
<protein>
    <submittedName>
        <fullName evidence="1">Uncharacterized protein</fullName>
    </submittedName>
</protein>
<evidence type="ECO:0000313" key="1">
    <source>
        <dbReference type="EMBL" id="MBA4452382.1"/>
    </source>
</evidence>
<comment type="caution">
    <text evidence="1">The sequence shown here is derived from an EMBL/GenBank/DDBJ whole genome shotgun (WGS) entry which is preliminary data.</text>
</comment>
<accession>A0AC60VYN7</accession>
<proteinExistence type="predicted"/>